<dbReference type="AlphaFoldDB" id="A0A2P6TYX1"/>
<accession>A0A2P6TYX1</accession>
<organism evidence="2 3">
    <name type="scientific">Chlorella sorokiniana</name>
    <name type="common">Freshwater green alga</name>
    <dbReference type="NCBI Taxonomy" id="3076"/>
    <lineage>
        <taxon>Eukaryota</taxon>
        <taxon>Viridiplantae</taxon>
        <taxon>Chlorophyta</taxon>
        <taxon>core chlorophytes</taxon>
        <taxon>Trebouxiophyceae</taxon>
        <taxon>Chlorellales</taxon>
        <taxon>Chlorellaceae</taxon>
        <taxon>Chlorella clade</taxon>
        <taxon>Chlorella</taxon>
    </lineage>
</organism>
<comment type="caution">
    <text evidence="2">The sequence shown here is derived from an EMBL/GenBank/DDBJ whole genome shotgun (WGS) entry which is preliminary data.</text>
</comment>
<reference evidence="2 3" key="1">
    <citation type="journal article" date="2018" name="Plant J.">
        <title>Genome sequences of Chlorella sorokiniana UTEX 1602 and Micractinium conductrix SAG 241.80: implications to maltose excretion by a green alga.</title>
        <authorList>
            <person name="Arriola M.B."/>
            <person name="Velmurugan N."/>
            <person name="Zhang Y."/>
            <person name="Plunkett M.H."/>
            <person name="Hondzo H."/>
            <person name="Barney B.M."/>
        </authorList>
    </citation>
    <scope>NUCLEOTIDE SEQUENCE [LARGE SCALE GENOMIC DNA]</scope>
    <source>
        <strain evidence="3">UTEX 1602</strain>
    </source>
</reference>
<keyword evidence="3" id="KW-1185">Reference proteome</keyword>
<sequence>MLRRLLCCLAPRSKQRDKGAGDGGSAAAAAVAAKALADAARASAHSHPLPPDSEDAPRPSSPSAEFSFKLPHGLAAQQEPASPLLTPGGAGTPATSLTPDLFRRSATPLGASNTQQLAGTPMLFGGHKAVLASSCTPSSLMPEPRFLFDVAYSSTSPHVTGIPNSVAKYAQEQPVRIHTTPIEHRIERALKAEQRAVRRAKAARAAGSGS</sequence>
<feature type="region of interest" description="Disordered" evidence="1">
    <location>
        <begin position="37"/>
        <end position="67"/>
    </location>
</feature>
<proteinExistence type="predicted"/>
<protein>
    <submittedName>
        <fullName evidence="2">Uncharacterized protein</fullName>
    </submittedName>
</protein>
<dbReference type="EMBL" id="LHPG02000004">
    <property type="protein sequence ID" value="PRW59261.1"/>
    <property type="molecule type" value="Genomic_DNA"/>
</dbReference>
<gene>
    <name evidence="2" type="ORF">C2E21_2215</name>
</gene>
<evidence type="ECO:0000313" key="2">
    <source>
        <dbReference type="EMBL" id="PRW59261.1"/>
    </source>
</evidence>
<feature type="region of interest" description="Disordered" evidence="1">
    <location>
        <begin position="79"/>
        <end position="106"/>
    </location>
</feature>
<dbReference type="Proteomes" id="UP000239899">
    <property type="component" value="Unassembled WGS sequence"/>
</dbReference>
<evidence type="ECO:0000256" key="1">
    <source>
        <dbReference type="SAM" id="MobiDB-lite"/>
    </source>
</evidence>
<name>A0A2P6TYX1_CHLSO</name>
<evidence type="ECO:0000313" key="3">
    <source>
        <dbReference type="Proteomes" id="UP000239899"/>
    </source>
</evidence>